<gene>
    <name evidence="1" type="ORF">SPARVUS_LOCUS14437920</name>
</gene>
<dbReference type="InterPro" id="IPR036388">
    <property type="entry name" value="WH-like_DNA-bd_sf"/>
</dbReference>
<evidence type="ECO:0000313" key="2">
    <source>
        <dbReference type="Proteomes" id="UP001162483"/>
    </source>
</evidence>
<sequence length="126" mass="14388">MYIHYIAKSIGTPLQIIGFWCSNHFHGHRCITCRLLLQTFVNKWVALRSSVTSKHGTVIGCHLCNKSIHDISWPLNIPRSIVSGIVTKWKQLETTTQLQSGRPCKMTERGQRMLKRTEVANSLQSQ</sequence>
<name>A0ABN9GMI3_9NEOB</name>
<dbReference type="Proteomes" id="UP001162483">
    <property type="component" value="Unassembled WGS sequence"/>
</dbReference>
<keyword evidence="2" id="KW-1185">Reference proteome</keyword>
<dbReference type="EMBL" id="CATNWA010018996">
    <property type="protein sequence ID" value="CAI9610630.1"/>
    <property type="molecule type" value="Genomic_DNA"/>
</dbReference>
<accession>A0ABN9GMI3</accession>
<evidence type="ECO:0000313" key="1">
    <source>
        <dbReference type="EMBL" id="CAI9610630.1"/>
    </source>
</evidence>
<comment type="caution">
    <text evidence="1">The sequence shown here is derived from an EMBL/GenBank/DDBJ whole genome shotgun (WGS) entry which is preliminary data.</text>
</comment>
<dbReference type="Gene3D" id="1.10.10.10">
    <property type="entry name" value="Winged helix-like DNA-binding domain superfamily/Winged helix DNA-binding domain"/>
    <property type="match status" value="1"/>
</dbReference>
<organism evidence="1 2">
    <name type="scientific">Staurois parvus</name>
    <dbReference type="NCBI Taxonomy" id="386267"/>
    <lineage>
        <taxon>Eukaryota</taxon>
        <taxon>Metazoa</taxon>
        <taxon>Chordata</taxon>
        <taxon>Craniata</taxon>
        <taxon>Vertebrata</taxon>
        <taxon>Euteleostomi</taxon>
        <taxon>Amphibia</taxon>
        <taxon>Batrachia</taxon>
        <taxon>Anura</taxon>
        <taxon>Neobatrachia</taxon>
        <taxon>Ranoidea</taxon>
        <taxon>Ranidae</taxon>
        <taxon>Staurois</taxon>
    </lineage>
</organism>
<protein>
    <submittedName>
        <fullName evidence="1">Uncharacterized protein</fullName>
    </submittedName>
</protein>
<proteinExistence type="predicted"/>
<reference evidence="1" key="1">
    <citation type="submission" date="2023-05" db="EMBL/GenBank/DDBJ databases">
        <authorList>
            <person name="Stuckert A."/>
        </authorList>
    </citation>
    <scope>NUCLEOTIDE SEQUENCE</scope>
</reference>